<dbReference type="AlphaFoldDB" id="A6JSM7"/>
<name>A6JSM7_RAT</name>
<evidence type="ECO:0000313" key="1">
    <source>
        <dbReference type="EMBL" id="EDL77880.1"/>
    </source>
</evidence>
<gene>
    <name evidence="1" type="primary">Ube2l3_predicted</name>
    <name evidence="1" type="ORF">rCG_36772</name>
</gene>
<reference evidence="1" key="1">
    <citation type="journal article" date="2005" name="Genome Res.">
        <title>Gene and alternative splicing annotation with AIR.</title>
        <authorList>
            <person name="Florea L."/>
            <person name="Di Francesco V."/>
            <person name="Miller J."/>
            <person name="Turner R."/>
            <person name="Yao A."/>
            <person name="Harris M."/>
            <person name="Walenz B."/>
            <person name="Mobarry C."/>
            <person name="Merkulov G.V."/>
            <person name="Charlab R."/>
            <person name="Dew I."/>
            <person name="Deng Z."/>
            <person name="Istrail S."/>
            <person name="Li P."/>
            <person name="Sutton G."/>
        </authorList>
    </citation>
    <scope>NUCLEOTIDE SEQUENCE</scope>
    <source>
        <strain evidence="1">BN</strain>
    </source>
</reference>
<reference evidence="1" key="2">
    <citation type="submission" date="2005-09" db="EMBL/GenBank/DDBJ databases">
        <authorList>
            <person name="Mural R.J."/>
            <person name="Li P.W."/>
            <person name="Adams M.D."/>
            <person name="Amanatides P.G."/>
            <person name="Baden-Tillson H."/>
            <person name="Barnstead M."/>
            <person name="Chin S.H."/>
            <person name="Dew I."/>
            <person name="Evans C.A."/>
            <person name="Ferriera S."/>
            <person name="Flanigan M."/>
            <person name="Fosler C."/>
            <person name="Glodek A."/>
            <person name="Gu Z."/>
            <person name="Holt R.A."/>
            <person name="Jennings D."/>
            <person name="Kraft C.L."/>
            <person name="Lu F."/>
            <person name="Nguyen T."/>
            <person name="Nusskern D.R."/>
            <person name="Pfannkoch C.M."/>
            <person name="Sitter C."/>
            <person name="Sutton G.G."/>
            <person name="Venter J.C."/>
            <person name="Wang Z."/>
            <person name="Woodage T."/>
            <person name="Zheng X.H."/>
            <person name="Zhong F."/>
        </authorList>
    </citation>
    <scope>NUCLEOTIDE SEQUENCE</scope>
    <source>
        <strain evidence="1">BN</strain>
    </source>
</reference>
<dbReference type="EMBL" id="CH473999">
    <property type="protein sequence ID" value="EDL77880.1"/>
    <property type="molecule type" value="Genomic_DNA"/>
</dbReference>
<accession>A6JSM7</accession>
<organism evidence="1">
    <name type="scientific">Rattus norvegicus</name>
    <name type="common">Rat</name>
    <dbReference type="NCBI Taxonomy" id="10116"/>
    <lineage>
        <taxon>Eukaryota</taxon>
        <taxon>Metazoa</taxon>
        <taxon>Chordata</taxon>
        <taxon>Craniata</taxon>
        <taxon>Vertebrata</taxon>
        <taxon>Euteleostomi</taxon>
        <taxon>Mammalia</taxon>
        <taxon>Eutheria</taxon>
        <taxon>Euarchontoglires</taxon>
        <taxon>Glires</taxon>
        <taxon>Rodentia</taxon>
        <taxon>Myomorpha</taxon>
        <taxon>Muroidea</taxon>
        <taxon>Muridae</taxon>
        <taxon>Murinae</taxon>
        <taxon>Rattus</taxon>
    </lineage>
</organism>
<sequence length="166" mass="18269">MNYALVLGMHGAGFWRFPYAQDGQSPGPVFLCLSLHWQKSDNGFYFTHIQICNKMPNSVRIVQTNHHFVDVAFLNLKIVQLSHCLALPACYPHCSLLIWEYSYASSPSQGLSAPLLTTMACPGSRGLAWSQWCPSGLACLVLSNPALEQALTKLAGRPVEQPATHP</sequence>
<dbReference type="Proteomes" id="UP000234681">
    <property type="component" value="Chromosome 11"/>
</dbReference>
<protein>
    <submittedName>
        <fullName evidence="1">Ubiquitin-conjugating enzyme E2L 3 (Predicted)</fullName>
    </submittedName>
</protein>
<proteinExistence type="predicted"/>